<evidence type="ECO:0000313" key="5">
    <source>
        <dbReference type="Proteomes" id="UP000799757"/>
    </source>
</evidence>
<dbReference type="CDD" id="cd00067">
    <property type="entry name" value="GAL4"/>
    <property type="match status" value="1"/>
</dbReference>
<dbReference type="PANTHER" id="PTHR47785">
    <property type="entry name" value="ZN(II)2CYS6 TRANSCRIPTION FACTOR (EUROFUNG)-RELATED-RELATED"/>
    <property type="match status" value="1"/>
</dbReference>
<reference evidence="4" key="1">
    <citation type="journal article" date="2020" name="Stud. Mycol.">
        <title>101 Dothideomycetes genomes: a test case for predicting lifestyles and emergence of pathogens.</title>
        <authorList>
            <person name="Haridas S."/>
            <person name="Albert R."/>
            <person name="Binder M."/>
            <person name="Bloem J."/>
            <person name="Labutti K."/>
            <person name="Salamov A."/>
            <person name="Andreopoulos B."/>
            <person name="Baker S."/>
            <person name="Barry K."/>
            <person name="Bills G."/>
            <person name="Bluhm B."/>
            <person name="Cannon C."/>
            <person name="Castanera R."/>
            <person name="Culley D."/>
            <person name="Daum C."/>
            <person name="Ezra D."/>
            <person name="Gonzalez J."/>
            <person name="Henrissat B."/>
            <person name="Kuo A."/>
            <person name="Liang C."/>
            <person name="Lipzen A."/>
            <person name="Lutzoni F."/>
            <person name="Magnuson J."/>
            <person name="Mondo S."/>
            <person name="Nolan M."/>
            <person name="Ohm R."/>
            <person name="Pangilinan J."/>
            <person name="Park H.-J."/>
            <person name="Ramirez L."/>
            <person name="Alfaro M."/>
            <person name="Sun H."/>
            <person name="Tritt A."/>
            <person name="Yoshinaga Y."/>
            <person name="Zwiers L.-H."/>
            <person name="Turgeon B."/>
            <person name="Goodwin S."/>
            <person name="Spatafora J."/>
            <person name="Crous P."/>
            <person name="Grigoriev I."/>
        </authorList>
    </citation>
    <scope>NUCLEOTIDE SEQUENCE</scope>
    <source>
        <strain evidence="4">CBS 109.77</strain>
    </source>
</reference>
<evidence type="ECO:0000313" key="4">
    <source>
        <dbReference type="EMBL" id="KAF2793384.1"/>
    </source>
</evidence>
<evidence type="ECO:0000256" key="2">
    <source>
        <dbReference type="SAM" id="MobiDB-lite"/>
    </source>
</evidence>
<dbReference type="GO" id="GO:0008270">
    <property type="term" value="F:zinc ion binding"/>
    <property type="evidence" value="ECO:0007669"/>
    <property type="project" value="InterPro"/>
</dbReference>
<evidence type="ECO:0000256" key="1">
    <source>
        <dbReference type="ARBA" id="ARBA00023242"/>
    </source>
</evidence>
<dbReference type="Proteomes" id="UP000799757">
    <property type="component" value="Unassembled WGS sequence"/>
</dbReference>
<keyword evidence="5" id="KW-1185">Reference proteome</keyword>
<dbReference type="InterPro" id="IPR001138">
    <property type="entry name" value="Zn2Cys6_DnaBD"/>
</dbReference>
<dbReference type="InterPro" id="IPR053181">
    <property type="entry name" value="EcdB-like_regulator"/>
</dbReference>
<accession>A0A6A6XB50</accession>
<proteinExistence type="predicted"/>
<dbReference type="PROSITE" id="PS00463">
    <property type="entry name" value="ZN2_CY6_FUNGAL_1"/>
    <property type="match status" value="1"/>
</dbReference>
<name>A0A6A6XB50_9PLEO</name>
<dbReference type="SMART" id="SM00066">
    <property type="entry name" value="GAL4"/>
    <property type="match status" value="1"/>
</dbReference>
<dbReference type="Gene3D" id="4.10.240.10">
    <property type="entry name" value="Zn(2)-C6 fungal-type DNA-binding domain"/>
    <property type="match status" value="1"/>
</dbReference>
<keyword evidence="1" id="KW-0539">Nucleus</keyword>
<dbReference type="PANTHER" id="PTHR47785:SF4">
    <property type="entry name" value="ZN(II)2CYS6 TRANSCRIPTION FACTOR (EUROFUNG)"/>
    <property type="match status" value="1"/>
</dbReference>
<dbReference type="OrthoDB" id="5244761at2759"/>
<gene>
    <name evidence="4" type="ORF">K505DRAFT_244525</name>
</gene>
<dbReference type="PROSITE" id="PS50048">
    <property type="entry name" value="ZN2_CY6_FUNGAL_2"/>
    <property type="match status" value="1"/>
</dbReference>
<dbReference type="CDD" id="cd12148">
    <property type="entry name" value="fungal_TF_MHR"/>
    <property type="match status" value="1"/>
</dbReference>
<dbReference type="AlphaFoldDB" id="A0A6A6XB50"/>
<feature type="region of interest" description="Disordered" evidence="2">
    <location>
        <begin position="147"/>
        <end position="175"/>
    </location>
</feature>
<feature type="compositionally biased region" description="Basic and acidic residues" evidence="2">
    <location>
        <begin position="147"/>
        <end position="157"/>
    </location>
</feature>
<dbReference type="Pfam" id="PF00172">
    <property type="entry name" value="Zn_clus"/>
    <property type="match status" value="1"/>
</dbReference>
<sequence>MPAQSSAGGGDIPAQSSAGRGYKPVQSFAGGGYRTAQSSADNGYRPALQGPGLVGRRQIRATQACNHCRLRKQRCDEARPCQLCRDNALDCQYKEVPMPKQDVKMMQLQNSVNGISDTLNGFIHRWEMATETRQPLTNSHDVMATAKDHPAPPERFRSSRSRTVGQHPGAIQSDHNTSAHKLLPQWSLAFKLEETVPALKHLVDSGENFIEYPLYYERKRGNLRVWGFGQGDDIFDFIGSLDNLDSNSGPPSPKVPIATGFKYGCPPVNHSSSSTMNGDIPRNQESVGLGSDGKADFRLSTLNSLRKSYQKHIHILHPILDLNELEDMIDSFGKTYGPNAKASYTMSYDRDSVAHKLSRGSIERSIGNAIVLLVLALGTVSEHKGNLPSPIESSSYSEAYDTHSRNIDILPGFIYFAHATDILGHQQSGNTVAHVQAMILAALYLAQLGRVMESWNWISNACRATLVLLHAYYPRINRQMKDQQIDGRPVIPEKDPHQLNILSIVYWSCLSLETDILAEWSKLPASMVSTYQGDVKSPWAVFEHAFHIPATTDDDPPGTALSIFSNLADLRVLLNGAHNDLYKPLGEESTAAILKKSDSLTQLLREWRNALDPSLAWNDEDPPSTDVNTARLRAKMYGAKYVILRPYLYETIKKYENLYTFKEQMQHPELIEASKDCILSAIQSTIAFDRVGADPASPYENYVSTRTRRLILTNVVGTLHAQFGNMVVLAAAWISPLMNHLPRGTLDNEAMSLLFYRTMNILSEMAPNSPILQVDYDILSEIKHQLQLKSYQS</sequence>
<dbReference type="EMBL" id="MU001930">
    <property type="protein sequence ID" value="KAF2793384.1"/>
    <property type="molecule type" value="Genomic_DNA"/>
</dbReference>
<dbReference type="GO" id="GO:0000981">
    <property type="term" value="F:DNA-binding transcription factor activity, RNA polymerase II-specific"/>
    <property type="evidence" value="ECO:0007669"/>
    <property type="project" value="InterPro"/>
</dbReference>
<dbReference type="SUPFAM" id="SSF57701">
    <property type="entry name" value="Zn2/Cys6 DNA-binding domain"/>
    <property type="match status" value="1"/>
</dbReference>
<dbReference type="InterPro" id="IPR036864">
    <property type="entry name" value="Zn2-C6_fun-type_DNA-bd_sf"/>
</dbReference>
<organism evidence="4 5">
    <name type="scientific">Melanomma pulvis-pyrius CBS 109.77</name>
    <dbReference type="NCBI Taxonomy" id="1314802"/>
    <lineage>
        <taxon>Eukaryota</taxon>
        <taxon>Fungi</taxon>
        <taxon>Dikarya</taxon>
        <taxon>Ascomycota</taxon>
        <taxon>Pezizomycotina</taxon>
        <taxon>Dothideomycetes</taxon>
        <taxon>Pleosporomycetidae</taxon>
        <taxon>Pleosporales</taxon>
        <taxon>Melanommataceae</taxon>
        <taxon>Melanomma</taxon>
    </lineage>
</organism>
<feature type="region of interest" description="Disordered" evidence="2">
    <location>
        <begin position="1"/>
        <end position="51"/>
    </location>
</feature>
<evidence type="ECO:0000259" key="3">
    <source>
        <dbReference type="PROSITE" id="PS50048"/>
    </source>
</evidence>
<feature type="domain" description="Zn(2)-C6 fungal-type" evidence="3">
    <location>
        <begin position="64"/>
        <end position="93"/>
    </location>
</feature>
<protein>
    <recommendedName>
        <fullName evidence="3">Zn(2)-C6 fungal-type domain-containing protein</fullName>
    </recommendedName>
</protein>